<dbReference type="GO" id="GO:0005829">
    <property type="term" value="C:cytosol"/>
    <property type="evidence" value="ECO:0007669"/>
    <property type="project" value="TreeGrafter"/>
</dbReference>
<evidence type="ECO:0000256" key="5">
    <source>
        <dbReference type="ARBA" id="ARBA00023027"/>
    </source>
</evidence>
<dbReference type="PANTHER" id="PTHR43880">
    <property type="entry name" value="ALCOHOL DEHYDROGENASE"/>
    <property type="match status" value="1"/>
</dbReference>
<proteinExistence type="inferred from homology"/>
<dbReference type="EMBL" id="BSRA01000005">
    <property type="protein sequence ID" value="GLV13458.1"/>
    <property type="molecule type" value="Genomic_DNA"/>
</dbReference>
<dbReference type="EMBL" id="FNOJ01000003">
    <property type="protein sequence ID" value="SDW23096.1"/>
    <property type="molecule type" value="Genomic_DNA"/>
</dbReference>
<dbReference type="RefSeq" id="WP_006447451.1">
    <property type="nucleotide sequence ID" value="NZ_BSRA01000005.1"/>
</dbReference>
<dbReference type="InterPro" id="IPR013154">
    <property type="entry name" value="ADH-like_N"/>
</dbReference>
<dbReference type="SUPFAM" id="SSF50129">
    <property type="entry name" value="GroES-like"/>
    <property type="match status" value="2"/>
</dbReference>
<dbReference type="InterPro" id="IPR020843">
    <property type="entry name" value="ER"/>
</dbReference>
<sequence length="374" mass="39007">MKTHAAVLYEMGLQTPYKTSQPLHIETLDLDPPGAGEVLVRVRAAGLCHSDLSVINGSRPRPLPMALGHEAAGEVIEVGPRVEDLVPGDHVVCAFVPSCGHCLPCQEGRPALCESGAAANAAGTLLSGARRLHLGGQDVNHHLGVSGFSEYAVIARNSLVKVDPDVPFEQVAIFGCAVMTGVGAVVNTARVPVGSSVAVVGLGGVGLSALLGAVVAGARRIVAIDVNPSKLEFATKLGATDVFDARDPDVISLVKAATDGGVEFAFETAGAVPAMQTAYAVTRRGGTTVTTGLPDPSHLFSVPQVTLTAEERTVKGAYVGSCIPARDIPRFLELYKQGKLPVDQLLTDRIRLHEINEGFDRLSQGDAVRLVVLL</sequence>
<evidence type="ECO:0000256" key="3">
    <source>
        <dbReference type="ARBA" id="ARBA00022833"/>
    </source>
</evidence>
<dbReference type="SMART" id="SM00829">
    <property type="entry name" value="PKS_ER"/>
    <property type="match status" value="1"/>
</dbReference>
<dbReference type="Proteomes" id="UP001157137">
    <property type="component" value="Unassembled WGS sequence"/>
</dbReference>
<keyword evidence="10" id="KW-1185">Reference proteome</keyword>
<dbReference type="InterPro" id="IPR036291">
    <property type="entry name" value="NAD(P)-bd_dom_sf"/>
</dbReference>
<dbReference type="AlphaFoldDB" id="A0A1H2RUE9"/>
<accession>A0A1H2RUE9</accession>
<keyword evidence="4" id="KW-0560">Oxidoreductase</keyword>
<evidence type="ECO:0000259" key="7">
    <source>
        <dbReference type="SMART" id="SM00829"/>
    </source>
</evidence>
<dbReference type="Pfam" id="PF00107">
    <property type="entry name" value="ADH_zinc_N"/>
    <property type="match status" value="1"/>
</dbReference>
<dbReference type="GO" id="GO:0046294">
    <property type="term" value="P:formaldehyde catabolic process"/>
    <property type="evidence" value="ECO:0007669"/>
    <property type="project" value="TreeGrafter"/>
</dbReference>
<dbReference type="Proteomes" id="UP000182589">
    <property type="component" value="Unassembled WGS sequence"/>
</dbReference>
<dbReference type="InterPro" id="IPR013149">
    <property type="entry name" value="ADH-like_C"/>
</dbReference>
<dbReference type="CDD" id="cd08281">
    <property type="entry name" value="liver_ADH_like1"/>
    <property type="match status" value="1"/>
</dbReference>
<evidence type="ECO:0000256" key="1">
    <source>
        <dbReference type="ARBA" id="ARBA00001947"/>
    </source>
</evidence>
<keyword evidence="2 6" id="KW-0479">Metal-binding</keyword>
<comment type="cofactor">
    <cofactor evidence="1 6">
        <name>Zn(2+)</name>
        <dbReference type="ChEBI" id="CHEBI:29105"/>
    </cofactor>
</comment>
<keyword evidence="3 6" id="KW-0862">Zinc</keyword>
<dbReference type="Gene3D" id="3.40.50.720">
    <property type="entry name" value="NAD(P)-binding Rossmann-like Domain"/>
    <property type="match status" value="1"/>
</dbReference>
<dbReference type="Gene3D" id="3.90.180.10">
    <property type="entry name" value="Medium-chain alcohol dehydrogenases, catalytic domain"/>
    <property type="match status" value="1"/>
</dbReference>
<evidence type="ECO:0000256" key="4">
    <source>
        <dbReference type="ARBA" id="ARBA00023002"/>
    </source>
</evidence>
<evidence type="ECO:0000313" key="8">
    <source>
        <dbReference type="EMBL" id="GLV13458.1"/>
    </source>
</evidence>
<reference evidence="8" key="3">
    <citation type="submission" date="2023-02" db="EMBL/GenBank/DDBJ databases">
        <title>Proposal of a novel subspecies: Alicyclobacillus hesperidum subspecies aegle.</title>
        <authorList>
            <person name="Goto K."/>
            <person name="Fujii T."/>
            <person name="Yasui K."/>
            <person name="Mochida K."/>
            <person name="Kato-Tanaka Y."/>
            <person name="Morohoshi S."/>
            <person name="An S.Y."/>
            <person name="Kasai H."/>
            <person name="Yokota A."/>
        </authorList>
    </citation>
    <scope>NUCLEOTIDE SEQUENCE</scope>
    <source>
        <strain evidence="8">DSM 12766</strain>
    </source>
</reference>
<dbReference type="GO" id="GO:0051903">
    <property type="term" value="F:S-(hydroxymethyl)glutathione dehydrogenase [NAD(P)+] activity"/>
    <property type="evidence" value="ECO:0007669"/>
    <property type="project" value="TreeGrafter"/>
</dbReference>
<evidence type="ECO:0000256" key="6">
    <source>
        <dbReference type="RuleBase" id="RU361277"/>
    </source>
</evidence>
<keyword evidence="5" id="KW-0520">NAD</keyword>
<feature type="domain" description="Enoyl reductase (ER)" evidence="7">
    <location>
        <begin position="18"/>
        <end position="372"/>
    </location>
</feature>
<dbReference type="PANTHER" id="PTHR43880:SF12">
    <property type="entry name" value="ALCOHOL DEHYDROGENASE CLASS-3"/>
    <property type="match status" value="1"/>
</dbReference>
<dbReference type="STRING" id="89784.SAMN04489725_103151"/>
<evidence type="ECO:0000313" key="10">
    <source>
        <dbReference type="Proteomes" id="UP000182589"/>
    </source>
</evidence>
<reference evidence="9" key="1">
    <citation type="submission" date="2016-10" db="EMBL/GenBank/DDBJ databases">
        <authorList>
            <person name="de Groot N.N."/>
        </authorList>
    </citation>
    <scope>NUCLEOTIDE SEQUENCE [LARGE SCALE GENOMIC DNA]</scope>
    <source>
        <strain evidence="9">DSM 12489</strain>
    </source>
</reference>
<organism evidence="9 10">
    <name type="scientific">Alicyclobacillus hesperidum</name>
    <dbReference type="NCBI Taxonomy" id="89784"/>
    <lineage>
        <taxon>Bacteria</taxon>
        <taxon>Bacillati</taxon>
        <taxon>Bacillota</taxon>
        <taxon>Bacilli</taxon>
        <taxon>Bacillales</taxon>
        <taxon>Alicyclobacillaceae</taxon>
        <taxon>Alicyclobacillus</taxon>
    </lineage>
</organism>
<dbReference type="PROSITE" id="PS00059">
    <property type="entry name" value="ADH_ZINC"/>
    <property type="match status" value="1"/>
</dbReference>
<gene>
    <name evidence="8" type="ORF">Heshes_11420</name>
    <name evidence="9" type="ORF">SAMN04489725_103151</name>
</gene>
<dbReference type="InterPro" id="IPR002328">
    <property type="entry name" value="ADH_Zn_CS"/>
</dbReference>
<dbReference type="SUPFAM" id="SSF51735">
    <property type="entry name" value="NAD(P)-binding Rossmann-fold domains"/>
    <property type="match status" value="1"/>
</dbReference>
<dbReference type="Pfam" id="PF08240">
    <property type="entry name" value="ADH_N"/>
    <property type="match status" value="1"/>
</dbReference>
<protein>
    <submittedName>
        <fullName evidence="9">Alcohol dehydrogenase</fullName>
    </submittedName>
</protein>
<evidence type="ECO:0000256" key="2">
    <source>
        <dbReference type="ARBA" id="ARBA00022723"/>
    </source>
</evidence>
<reference evidence="10" key="2">
    <citation type="submission" date="2016-10" db="EMBL/GenBank/DDBJ databases">
        <authorList>
            <person name="Varghese N."/>
        </authorList>
    </citation>
    <scope>NUCLEOTIDE SEQUENCE [LARGE SCALE GENOMIC DNA]</scope>
    <source>
        <strain evidence="10">DSM 12489</strain>
    </source>
</reference>
<dbReference type="GO" id="GO:0008270">
    <property type="term" value="F:zinc ion binding"/>
    <property type="evidence" value="ECO:0007669"/>
    <property type="project" value="InterPro"/>
</dbReference>
<dbReference type="InterPro" id="IPR011032">
    <property type="entry name" value="GroES-like_sf"/>
</dbReference>
<dbReference type="FunFam" id="3.40.50.720:FF:000003">
    <property type="entry name" value="S-(hydroxymethyl)glutathione dehydrogenase"/>
    <property type="match status" value="1"/>
</dbReference>
<comment type="similarity">
    <text evidence="6">Belongs to the zinc-containing alcohol dehydrogenase family.</text>
</comment>
<name>A0A1H2RUE9_9BACL</name>
<evidence type="ECO:0000313" key="9">
    <source>
        <dbReference type="EMBL" id="SDW23096.1"/>
    </source>
</evidence>